<organism evidence="3 4">
    <name type="scientific">Streptomyces carminius</name>
    <dbReference type="NCBI Taxonomy" id="2665496"/>
    <lineage>
        <taxon>Bacteria</taxon>
        <taxon>Bacillati</taxon>
        <taxon>Actinomycetota</taxon>
        <taxon>Actinomycetes</taxon>
        <taxon>Kitasatosporales</taxon>
        <taxon>Streptomycetaceae</taxon>
        <taxon>Streptomyces</taxon>
    </lineage>
</organism>
<proteinExistence type="inferred from homology"/>
<dbReference type="InterPro" id="IPR029045">
    <property type="entry name" value="ClpP/crotonase-like_dom_sf"/>
</dbReference>
<evidence type="ECO:0000313" key="4">
    <source>
        <dbReference type="Proteomes" id="UP000230407"/>
    </source>
</evidence>
<evidence type="ECO:0000256" key="1">
    <source>
        <dbReference type="ARBA" id="ARBA00005254"/>
    </source>
</evidence>
<keyword evidence="4" id="KW-1185">Reference proteome</keyword>
<dbReference type="InterPro" id="IPR014748">
    <property type="entry name" value="Enoyl-CoA_hydra_C"/>
</dbReference>
<dbReference type="PANTHER" id="PTHR43459:SF1">
    <property type="entry name" value="EG:BACN32G11.4 PROTEIN"/>
    <property type="match status" value="1"/>
</dbReference>
<evidence type="ECO:0000313" key="3">
    <source>
        <dbReference type="EMBL" id="PJE94918.1"/>
    </source>
</evidence>
<dbReference type="Proteomes" id="UP000230407">
    <property type="component" value="Unassembled WGS sequence"/>
</dbReference>
<comment type="caution">
    <text evidence="3">The sequence shown here is derived from an EMBL/GenBank/DDBJ whole genome shotgun (WGS) entry which is preliminary data.</text>
</comment>
<dbReference type="Gene3D" id="3.90.226.10">
    <property type="entry name" value="2-enoyl-CoA Hydratase, Chain A, domain 1"/>
    <property type="match status" value="1"/>
</dbReference>
<evidence type="ECO:0000256" key="2">
    <source>
        <dbReference type="SAM" id="MobiDB-lite"/>
    </source>
</evidence>
<dbReference type="EMBL" id="PGGW01000067">
    <property type="protein sequence ID" value="PJE94918.1"/>
    <property type="molecule type" value="Genomic_DNA"/>
</dbReference>
<sequence>MGSDIRTPPDVPGESREGCEGVTQTAAEPSVRSGPLTVETREGVATLTLNRPERRNGINQELGAELLRAVVDAARDDTVRVIVLTGSGPAFCAGDDIDSLRELMAGNHARAASFPGSRDSYYLRVCEEILRAPKPVIAGVNGAAVGAGTEIACAADYRLASAEARIGSGLSRLGHVGNAVLLPRVVGPARATEIFLTGRLVGAAEAERIGLVDRVVPAEDFTSELENLAAAFGTGPTRAFGMFKELRDRAWQAPAEFGLRLQDAYHAKCLDGHHDGQEGPRAYLERRPPRFTGR</sequence>
<dbReference type="SUPFAM" id="SSF52096">
    <property type="entry name" value="ClpP/crotonase"/>
    <property type="match status" value="1"/>
</dbReference>
<dbReference type="GO" id="GO:0003824">
    <property type="term" value="F:catalytic activity"/>
    <property type="evidence" value="ECO:0007669"/>
    <property type="project" value="UniProtKB-ARBA"/>
</dbReference>
<dbReference type="Gene3D" id="1.10.12.10">
    <property type="entry name" value="Lyase 2-enoyl-coa Hydratase, Chain A, domain 2"/>
    <property type="match status" value="1"/>
</dbReference>
<gene>
    <name evidence="3" type="ORF">CUT44_24885</name>
</gene>
<name>A0A2M8LSK4_9ACTN</name>
<feature type="region of interest" description="Disordered" evidence="2">
    <location>
        <begin position="272"/>
        <end position="294"/>
    </location>
</feature>
<comment type="similarity">
    <text evidence="1">Belongs to the enoyl-CoA hydratase/isomerase family.</text>
</comment>
<accession>A0A2M8LSK4</accession>
<dbReference type="Pfam" id="PF00378">
    <property type="entry name" value="ECH_1"/>
    <property type="match status" value="1"/>
</dbReference>
<dbReference type="PANTHER" id="PTHR43459">
    <property type="entry name" value="ENOYL-COA HYDRATASE"/>
    <property type="match status" value="1"/>
</dbReference>
<dbReference type="CDD" id="cd06558">
    <property type="entry name" value="crotonase-like"/>
    <property type="match status" value="1"/>
</dbReference>
<protein>
    <submittedName>
        <fullName evidence="3">Enoyl-CoA hydratase</fullName>
    </submittedName>
</protein>
<dbReference type="AlphaFoldDB" id="A0A2M8LSK4"/>
<dbReference type="InterPro" id="IPR001753">
    <property type="entry name" value="Enoyl-CoA_hydra/iso"/>
</dbReference>
<feature type="region of interest" description="Disordered" evidence="2">
    <location>
        <begin position="1"/>
        <end position="36"/>
    </location>
</feature>
<feature type="compositionally biased region" description="Basic and acidic residues" evidence="2">
    <location>
        <begin position="272"/>
        <end position="288"/>
    </location>
</feature>
<reference evidence="3 4" key="1">
    <citation type="submission" date="2017-11" db="EMBL/GenBank/DDBJ databases">
        <title>Streptomyces carmine sp. nov., a novel actinomycete isolated from Sophora alopecuroides in Xinjiang, China.</title>
        <authorList>
            <person name="Wang Y."/>
            <person name="Luo X."/>
            <person name="Wan C."/>
            <person name="Zhang L."/>
        </authorList>
    </citation>
    <scope>NUCLEOTIDE SEQUENCE [LARGE SCALE GENOMIC DNA]</scope>
    <source>
        <strain evidence="3 4">TRM SA0054</strain>
    </source>
</reference>